<accession>A0A2D2DSQ1</accession>
<keyword evidence="3" id="KW-1185">Reference proteome</keyword>
<protein>
    <recommendedName>
        <fullName evidence="4">PepSY domain-containing protein</fullName>
    </recommendedName>
</protein>
<dbReference type="Proteomes" id="UP000229897">
    <property type="component" value="Chromosome"/>
</dbReference>
<name>A0A2D2DSQ1_9BURK</name>
<evidence type="ECO:0008006" key="4">
    <source>
        <dbReference type="Google" id="ProtNLM"/>
    </source>
</evidence>
<sequence length="139" mass="14577">MKTTFSLLVLMAACASLPSPAAAHDDDPRGAKPRIGLISNDVALQRLRAAGVPGATVIKREQGVIVLRASIDGKPVTVHMDALNGNMVDPGNPARRIATPGIGRLPPMVSVPQLRVPRARLSEPDLMREAAAPAPALEK</sequence>
<evidence type="ECO:0000313" key="2">
    <source>
        <dbReference type="EMBL" id="ATQ78009.1"/>
    </source>
</evidence>
<dbReference type="EMBL" id="CP024608">
    <property type="protein sequence ID" value="ATQ78009.1"/>
    <property type="molecule type" value="Genomic_DNA"/>
</dbReference>
<reference evidence="2" key="1">
    <citation type="submission" date="2017-10" db="EMBL/GenBank/DDBJ databases">
        <title>Massilia psychrophilum sp. nov., a novel purple-pigmented bacterium isolated from Tianshan glacier, Xinjiang Municipality, China.</title>
        <authorList>
            <person name="Wang H."/>
        </authorList>
    </citation>
    <scope>NUCLEOTIDE SEQUENCE [LARGE SCALE GENOMIC DNA]</scope>
    <source>
        <strain evidence="2">B2</strain>
    </source>
</reference>
<gene>
    <name evidence="2" type="ORF">CR152_28495</name>
</gene>
<dbReference type="AlphaFoldDB" id="A0A2D2DSQ1"/>
<dbReference type="RefSeq" id="WP_099880664.1">
    <property type="nucleotide sequence ID" value="NZ_CP024608.1"/>
</dbReference>
<organism evidence="2 3">
    <name type="scientific">Massilia violaceinigra</name>
    <dbReference type="NCBI Taxonomy" id="2045208"/>
    <lineage>
        <taxon>Bacteria</taxon>
        <taxon>Pseudomonadati</taxon>
        <taxon>Pseudomonadota</taxon>
        <taxon>Betaproteobacteria</taxon>
        <taxon>Burkholderiales</taxon>
        <taxon>Oxalobacteraceae</taxon>
        <taxon>Telluria group</taxon>
        <taxon>Massilia</taxon>
    </lineage>
</organism>
<feature type="chain" id="PRO_5013568434" description="PepSY domain-containing protein" evidence="1">
    <location>
        <begin position="22"/>
        <end position="139"/>
    </location>
</feature>
<keyword evidence="1" id="KW-0732">Signal</keyword>
<proteinExistence type="predicted"/>
<evidence type="ECO:0000256" key="1">
    <source>
        <dbReference type="SAM" id="SignalP"/>
    </source>
</evidence>
<feature type="signal peptide" evidence="1">
    <location>
        <begin position="1"/>
        <end position="21"/>
    </location>
</feature>
<dbReference type="KEGG" id="mass:CR152_28495"/>
<evidence type="ECO:0000313" key="3">
    <source>
        <dbReference type="Proteomes" id="UP000229897"/>
    </source>
</evidence>